<keyword evidence="3 6" id="KW-1133">Transmembrane helix</keyword>
<feature type="region of interest" description="Disordered" evidence="5">
    <location>
        <begin position="1"/>
        <end position="21"/>
    </location>
</feature>
<protein>
    <submittedName>
        <fullName evidence="8">Ion transporter</fullName>
    </submittedName>
</protein>
<keyword evidence="2 6" id="KW-0812">Transmembrane</keyword>
<evidence type="ECO:0000256" key="6">
    <source>
        <dbReference type="SAM" id="Phobius"/>
    </source>
</evidence>
<dbReference type="GO" id="GO:0001518">
    <property type="term" value="C:voltage-gated sodium channel complex"/>
    <property type="evidence" value="ECO:0007669"/>
    <property type="project" value="TreeGrafter"/>
</dbReference>
<feature type="transmembrane region" description="Helical" evidence="6">
    <location>
        <begin position="138"/>
        <end position="160"/>
    </location>
</feature>
<dbReference type="EMBL" id="JAAQPH010000004">
    <property type="protein sequence ID" value="NIA68211.1"/>
    <property type="molecule type" value="Genomic_DNA"/>
</dbReference>
<feature type="transmembrane region" description="Helical" evidence="6">
    <location>
        <begin position="167"/>
        <end position="189"/>
    </location>
</feature>
<dbReference type="InterPro" id="IPR043203">
    <property type="entry name" value="VGCC_Ca_Na"/>
</dbReference>
<dbReference type="SUPFAM" id="SSF81324">
    <property type="entry name" value="Voltage-gated potassium channels"/>
    <property type="match status" value="1"/>
</dbReference>
<feature type="domain" description="Ion transport" evidence="7">
    <location>
        <begin position="33"/>
        <end position="244"/>
    </location>
</feature>
<feature type="transmembrane region" description="Helical" evidence="6">
    <location>
        <begin position="94"/>
        <end position="118"/>
    </location>
</feature>
<keyword evidence="9" id="KW-1185">Reference proteome</keyword>
<dbReference type="Pfam" id="PF00520">
    <property type="entry name" value="Ion_trans"/>
    <property type="match status" value="1"/>
</dbReference>
<feature type="compositionally biased region" description="Polar residues" evidence="5">
    <location>
        <begin position="1"/>
        <end position="12"/>
    </location>
</feature>
<dbReference type="GO" id="GO:0005248">
    <property type="term" value="F:voltage-gated sodium channel activity"/>
    <property type="evidence" value="ECO:0007669"/>
    <property type="project" value="TreeGrafter"/>
</dbReference>
<dbReference type="Gene3D" id="1.10.287.70">
    <property type="match status" value="1"/>
</dbReference>
<evidence type="ECO:0000313" key="9">
    <source>
        <dbReference type="Proteomes" id="UP000761264"/>
    </source>
</evidence>
<dbReference type="Gene3D" id="1.20.120.350">
    <property type="entry name" value="Voltage-gated potassium channels. Chain C"/>
    <property type="match status" value="1"/>
</dbReference>
<evidence type="ECO:0000256" key="5">
    <source>
        <dbReference type="SAM" id="MobiDB-lite"/>
    </source>
</evidence>
<gene>
    <name evidence="8" type="ORF">HBA54_06365</name>
</gene>
<evidence type="ECO:0000313" key="8">
    <source>
        <dbReference type="EMBL" id="NIA68211.1"/>
    </source>
</evidence>
<dbReference type="InterPro" id="IPR027359">
    <property type="entry name" value="Volt_channel_dom_sf"/>
</dbReference>
<feature type="transmembrane region" description="Helical" evidence="6">
    <location>
        <begin position="33"/>
        <end position="54"/>
    </location>
</feature>
<proteinExistence type="predicted"/>
<evidence type="ECO:0000256" key="2">
    <source>
        <dbReference type="ARBA" id="ARBA00022692"/>
    </source>
</evidence>
<feature type="transmembrane region" description="Helical" evidence="6">
    <location>
        <begin position="60"/>
        <end position="82"/>
    </location>
</feature>
<comment type="caution">
    <text evidence="8">The sequence shown here is derived from an EMBL/GenBank/DDBJ whole genome shotgun (WGS) entry which is preliminary data.</text>
</comment>
<dbReference type="Proteomes" id="UP000761264">
    <property type="component" value="Unassembled WGS sequence"/>
</dbReference>
<feature type="transmembrane region" description="Helical" evidence="6">
    <location>
        <begin position="209"/>
        <end position="234"/>
    </location>
</feature>
<accession>A0A967EV68</accession>
<dbReference type="RefSeq" id="WP_167222570.1">
    <property type="nucleotide sequence ID" value="NZ_JAAQPH010000004.1"/>
</dbReference>
<evidence type="ECO:0000256" key="3">
    <source>
        <dbReference type="ARBA" id="ARBA00022989"/>
    </source>
</evidence>
<comment type="subcellular location">
    <subcellularLocation>
        <location evidence="1">Membrane</location>
        <topology evidence="1">Multi-pass membrane protein</topology>
    </subcellularLocation>
</comment>
<keyword evidence="4 6" id="KW-0472">Membrane</keyword>
<evidence type="ECO:0000259" key="7">
    <source>
        <dbReference type="Pfam" id="PF00520"/>
    </source>
</evidence>
<dbReference type="InterPro" id="IPR005821">
    <property type="entry name" value="Ion_trans_dom"/>
</dbReference>
<dbReference type="PANTHER" id="PTHR10037">
    <property type="entry name" value="VOLTAGE-GATED CATION CHANNEL CALCIUM AND SODIUM"/>
    <property type="match status" value="1"/>
</dbReference>
<dbReference type="PANTHER" id="PTHR10037:SF62">
    <property type="entry name" value="SODIUM CHANNEL PROTEIN 60E"/>
    <property type="match status" value="1"/>
</dbReference>
<organism evidence="8 9">
    <name type="scientific">Pelagibius litoralis</name>
    <dbReference type="NCBI Taxonomy" id="374515"/>
    <lineage>
        <taxon>Bacteria</taxon>
        <taxon>Pseudomonadati</taxon>
        <taxon>Pseudomonadota</taxon>
        <taxon>Alphaproteobacteria</taxon>
        <taxon>Rhodospirillales</taxon>
        <taxon>Rhodovibrionaceae</taxon>
        <taxon>Pelagibius</taxon>
    </lineage>
</organism>
<evidence type="ECO:0000256" key="1">
    <source>
        <dbReference type="ARBA" id="ARBA00004141"/>
    </source>
</evidence>
<name>A0A967EV68_9PROT</name>
<reference evidence="8" key="1">
    <citation type="submission" date="2020-03" db="EMBL/GenBank/DDBJ databases">
        <title>Genome of Pelagibius litoralis DSM 21314T.</title>
        <authorList>
            <person name="Wang G."/>
        </authorList>
    </citation>
    <scope>NUCLEOTIDE SEQUENCE</scope>
    <source>
        <strain evidence="8">DSM 21314</strain>
    </source>
</reference>
<dbReference type="AlphaFoldDB" id="A0A967EV68"/>
<sequence length="286" mass="31581">MSSSPGTPNSRSADPAQPSRLQRALESSKTQRAITILILINAVVLGLETSASVMAQVGDFLLLADQAIVAVFVIEILAKLWVYRTSFFKDPWNLFDFTVVAISLAPGSAAFSVLRALRVLRVLRLISVIPSMRKVVQALLQAIPGMGSVAALLGLIYYVFAVMATKLFGAAFPDWFGSIGASAYSLFQIMTLESWSMGIVRPVMTVFPYAWAFFVPFILVTTFAVLNLFIAIIVNAMQSQHDEERDEALDKITQQSHGDAMRLEDDLKAVHQEVREIRKLLERQSP</sequence>
<evidence type="ECO:0000256" key="4">
    <source>
        <dbReference type="ARBA" id="ARBA00023136"/>
    </source>
</evidence>